<keyword evidence="6" id="KW-1185">Reference proteome</keyword>
<dbReference type="Gene3D" id="3.30.300.160">
    <property type="entry name" value="Type II secretion system, protein E, N-terminal domain"/>
    <property type="match status" value="1"/>
</dbReference>
<dbReference type="CDD" id="cd01129">
    <property type="entry name" value="PulE-GspE-like"/>
    <property type="match status" value="1"/>
</dbReference>
<gene>
    <name evidence="5" type="ORF">ED208_14485</name>
</gene>
<dbReference type="FunFam" id="3.40.50.300:FF:000398">
    <property type="entry name" value="Type IV pilus assembly ATPase PilB"/>
    <property type="match status" value="1"/>
</dbReference>
<dbReference type="InterPro" id="IPR003593">
    <property type="entry name" value="AAA+_ATPase"/>
</dbReference>
<keyword evidence="3" id="KW-0067">ATP-binding</keyword>
<dbReference type="SMART" id="SM00382">
    <property type="entry name" value="AAA"/>
    <property type="match status" value="1"/>
</dbReference>
<evidence type="ECO:0000256" key="2">
    <source>
        <dbReference type="ARBA" id="ARBA00022741"/>
    </source>
</evidence>
<dbReference type="RefSeq" id="WP_123212642.1">
    <property type="nucleotide sequence ID" value="NZ_RJVO01000007.1"/>
</dbReference>
<feature type="domain" description="Bacterial type II secretion system protein E" evidence="4">
    <location>
        <begin position="401"/>
        <end position="415"/>
    </location>
</feature>
<dbReference type="SUPFAM" id="SSF52540">
    <property type="entry name" value="P-loop containing nucleoside triphosphate hydrolases"/>
    <property type="match status" value="1"/>
</dbReference>
<keyword evidence="2" id="KW-0547">Nucleotide-binding</keyword>
<evidence type="ECO:0000256" key="1">
    <source>
        <dbReference type="ARBA" id="ARBA00006611"/>
    </source>
</evidence>
<name>A0A3N0V529_9GAMM</name>
<comment type="caution">
    <text evidence="5">The sequence shown here is derived from an EMBL/GenBank/DDBJ whole genome shotgun (WGS) entry which is preliminary data.</text>
</comment>
<dbReference type="Gene3D" id="3.30.450.90">
    <property type="match status" value="1"/>
</dbReference>
<evidence type="ECO:0000313" key="6">
    <source>
        <dbReference type="Proteomes" id="UP000282106"/>
    </source>
</evidence>
<dbReference type="InterPro" id="IPR001482">
    <property type="entry name" value="T2SS/T4SS_dom"/>
</dbReference>
<dbReference type="EMBL" id="RJVO01000007">
    <property type="protein sequence ID" value="ROH87910.1"/>
    <property type="molecule type" value="Genomic_DNA"/>
</dbReference>
<protein>
    <submittedName>
        <fullName evidence="5">Type II/IV secretion system protein</fullName>
    </submittedName>
</protein>
<dbReference type="GO" id="GO:0005524">
    <property type="term" value="F:ATP binding"/>
    <property type="evidence" value="ECO:0007669"/>
    <property type="project" value="UniProtKB-KW"/>
</dbReference>
<dbReference type="Pfam" id="PF00437">
    <property type="entry name" value="T2SSE"/>
    <property type="match status" value="1"/>
</dbReference>
<dbReference type="PANTHER" id="PTHR30258">
    <property type="entry name" value="TYPE II SECRETION SYSTEM PROTEIN GSPE-RELATED"/>
    <property type="match status" value="1"/>
</dbReference>
<dbReference type="GO" id="GO:0016887">
    <property type="term" value="F:ATP hydrolysis activity"/>
    <property type="evidence" value="ECO:0007669"/>
    <property type="project" value="TreeGrafter"/>
</dbReference>
<dbReference type="GO" id="GO:0005886">
    <property type="term" value="C:plasma membrane"/>
    <property type="evidence" value="ECO:0007669"/>
    <property type="project" value="TreeGrafter"/>
</dbReference>
<dbReference type="AlphaFoldDB" id="A0A3N0V529"/>
<dbReference type="InParanoid" id="A0A3N0V529"/>
<dbReference type="Proteomes" id="UP000282106">
    <property type="component" value="Unassembled WGS sequence"/>
</dbReference>
<dbReference type="Gene3D" id="3.40.50.300">
    <property type="entry name" value="P-loop containing nucleotide triphosphate hydrolases"/>
    <property type="match status" value="1"/>
</dbReference>
<dbReference type="PROSITE" id="PS00662">
    <property type="entry name" value="T2SP_E"/>
    <property type="match status" value="1"/>
</dbReference>
<evidence type="ECO:0000313" key="5">
    <source>
        <dbReference type="EMBL" id="ROH87910.1"/>
    </source>
</evidence>
<dbReference type="InterPro" id="IPR037257">
    <property type="entry name" value="T2SS_E_N_sf"/>
</dbReference>
<accession>A0A3N0V529</accession>
<dbReference type="Pfam" id="PF05157">
    <property type="entry name" value="MshEN"/>
    <property type="match status" value="1"/>
</dbReference>
<proteinExistence type="inferred from homology"/>
<reference evidence="5 6" key="1">
    <citation type="submission" date="2018-10" db="EMBL/GenBank/DDBJ databases">
        <authorList>
            <person name="Chen W.-M."/>
        </authorList>
    </citation>
    <scope>NUCLEOTIDE SEQUENCE [LARGE SCALE GENOMIC DNA]</scope>
    <source>
        <strain evidence="5 6">THS-13</strain>
    </source>
</reference>
<evidence type="ECO:0000256" key="3">
    <source>
        <dbReference type="ARBA" id="ARBA00022840"/>
    </source>
</evidence>
<dbReference type="SUPFAM" id="SSF160246">
    <property type="entry name" value="EspE N-terminal domain-like"/>
    <property type="match status" value="1"/>
</dbReference>
<sequence>MTAAVPLRLSLRYVLDALLADGWLTPAQVAKLLVRVPENTPLPPLAVIADAEFSHASEPQRKLTLEALGHWLAARSGLPYLRIDPLSIEVAKVTQLIPYAYAARAKILPLKVTPSEVVIAVADPYAREWQQELAPRLKQTIKPVLSSPRDIERYLVEFYALARSVKASASQQGRGGGLQNLEQLTELGKLGTLTADDQHIVGIVDWLLQYAFDQRASDIHLEPRREQGNVRFRIDGVLHEVYQVPAAVMPAVTSRLKILSRMDLAEKRKPQDGRLKIRSPDGREVELRVSSLPTAFGEKLVLRIFDPEVLVKDFAALGFGSSDEAKWRALIEQPHGIILVTGPTGSGKTTTLYSTLKLLASPEVNVCTIEDPIEMVEPSFNQMQVQANINLGFADGLRALLRQDPDIIMVGEIRDLDTAENAIQAALTGHLVLSTLHTNDAPSAIIRMLDLGVPPYLIKATVLGVMAQRLVRRLCPHCKRPATVSATDWQRLTGGLLPLPAPGSVQEPVGCLECRETGYLGRVGLYEILTIDETLRTAIDGSSDSLALQRQALKSGMVPLRLAGARKAMEGLTSLADVAALTPEIAGR</sequence>
<dbReference type="PANTHER" id="PTHR30258:SF13">
    <property type="entry name" value="SECRETION PATHWAY ATPASE-RELATED"/>
    <property type="match status" value="1"/>
</dbReference>
<dbReference type="InterPro" id="IPR007831">
    <property type="entry name" value="T2SS_GspE_N"/>
</dbReference>
<evidence type="ECO:0000259" key="4">
    <source>
        <dbReference type="PROSITE" id="PS00662"/>
    </source>
</evidence>
<organism evidence="5 6">
    <name type="scientific">Stagnimonas aquatica</name>
    <dbReference type="NCBI Taxonomy" id="2689987"/>
    <lineage>
        <taxon>Bacteria</taxon>
        <taxon>Pseudomonadati</taxon>
        <taxon>Pseudomonadota</taxon>
        <taxon>Gammaproteobacteria</taxon>
        <taxon>Nevskiales</taxon>
        <taxon>Nevskiaceae</taxon>
        <taxon>Stagnimonas</taxon>
    </lineage>
</organism>
<comment type="similarity">
    <text evidence="1">Belongs to the GSP E family.</text>
</comment>
<dbReference type="InterPro" id="IPR027417">
    <property type="entry name" value="P-loop_NTPase"/>
</dbReference>